<gene>
    <name evidence="2" type="ORF">NQ317_004478</name>
</gene>
<evidence type="ECO:0000313" key="2">
    <source>
        <dbReference type="EMBL" id="KAJ8957792.1"/>
    </source>
</evidence>
<comment type="caution">
    <text evidence="2">The sequence shown here is derived from an EMBL/GenBank/DDBJ whole genome shotgun (WGS) entry which is preliminary data.</text>
</comment>
<keyword evidence="3" id="KW-1185">Reference proteome</keyword>
<accession>A0ABQ9IR73</accession>
<dbReference type="EMBL" id="JAPWTJ010003361">
    <property type="protein sequence ID" value="KAJ8957792.1"/>
    <property type="molecule type" value="Genomic_DNA"/>
</dbReference>
<reference evidence="2" key="1">
    <citation type="journal article" date="2023" name="Insect Mol. Biol.">
        <title>Genome sequencing provides insights into the evolution of gene families encoding plant cell wall-degrading enzymes in longhorned beetles.</title>
        <authorList>
            <person name="Shin N.R."/>
            <person name="Okamura Y."/>
            <person name="Kirsch R."/>
            <person name="Pauchet Y."/>
        </authorList>
    </citation>
    <scope>NUCLEOTIDE SEQUENCE</scope>
    <source>
        <strain evidence="2">MMC_N1</strain>
    </source>
</reference>
<organism evidence="2 3">
    <name type="scientific">Molorchus minor</name>
    <dbReference type="NCBI Taxonomy" id="1323400"/>
    <lineage>
        <taxon>Eukaryota</taxon>
        <taxon>Metazoa</taxon>
        <taxon>Ecdysozoa</taxon>
        <taxon>Arthropoda</taxon>
        <taxon>Hexapoda</taxon>
        <taxon>Insecta</taxon>
        <taxon>Pterygota</taxon>
        <taxon>Neoptera</taxon>
        <taxon>Endopterygota</taxon>
        <taxon>Coleoptera</taxon>
        <taxon>Polyphaga</taxon>
        <taxon>Cucujiformia</taxon>
        <taxon>Chrysomeloidea</taxon>
        <taxon>Cerambycidae</taxon>
        <taxon>Lamiinae</taxon>
        <taxon>Monochamini</taxon>
        <taxon>Molorchus</taxon>
    </lineage>
</organism>
<proteinExistence type="predicted"/>
<sequence>MSIHALPLKGRALFPGLEVTRCGQVYQLEDNRPYSIILPHPQGLSLSPATAGQPQLQQLSPLRWKVATERRNPNLSKVMKAVTASSNADSLSLSSPPGNQSPKEFDKFEESCLPKESN</sequence>
<feature type="compositionally biased region" description="Low complexity" evidence="1">
    <location>
        <begin position="84"/>
        <end position="95"/>
    </location>
</feature>
<evidence type="ECO:0000256" key="1">
    <source>
        <dbReference type="SAM" id="MobiDB-lite"/>
    </source>
</evidence>
<feature type="compositionally biased region" description="Basic and acidic residues" evidence="1">
    <location>
        <begin position="103"/>
        <end position="118"/>
    </location>
</feature>
<protein>
    <submittedName>
        <fullName evidence="2">Uncharacterized protein</fullName>
    </submittedName>
</protein>
<feature type="region of interest" description="Disordered" evidence="1">
    <location>
        <begin position="81"/>
        <end position="118"/>
    </location>
</feature>
<name>A0ABQ9IR73_9CUCU</name>
<dbReference type="Proteomes" id="UP001162164">
    <property type="component" value="Unassembled WGS sequence"/>
</dbReference>
<evidence type="ECO:0000313" key="3">
    <source>
        <dbReference type="Proteomes" id="UP001162164"/>
    </source>
</evidence>